<reference evidence="1" key="2">
    <citation type="submission" date="2021-01" db="EMBL/GenBank/DDBJ databases">
        <authorList>
            <person name="Schikora-Tamarit M.A."/>
        </authorList>
    </citation>
    <scope>NUCLEOTIDE SEQUENCE</scope>
    <source>
        <strain evidence="1">CBS6075</strain>
    </source>
</reference>
<reference evidence="1" key="1">
    <citation type="journal article" date="2021" name="Open Biol.">
        <title>Shared evolutionary footprints suggest mitochondrial oxidative damage underlies multiple complex I losses in fungi.</title>
        <authorList>
            <person name="Schikora-Tamarit M.A."/>
            <person name="Marcet-Houben M."/>
            <person name="Nosek J."/>
            <person name="Gabaldon T."/>
        </authorList>
    </citation>
    <scope>NUCLEOTIDE SEQUENCE</scope>
    <source>
        <strain evidence="1">CBS6075</strain>
    </source>
</reference>
<dbReference type="EMBL" id="JAEUBE010000414">
    <property type="protein sequence ID" value="KAH3661960.1"/>
    <property type="molecule type" value="Genomic_DNA"/>
</dbReference>
<name>A0A9P8NYQ6_9ASCO</name>
<accession>A0A9P8NYQ6</accession>
<keyword evidence="2" id="KW-1185">Reference proteome</keyword>
<sequence>MLRTSAPPTVARYSTSLVLSFSKSFSDFMTKWFETKSACLATCNTEGVNPPEQSVPRLTLTLLLSSHLILASPEVMEEFDVGQCDTPLPVWAKRSFSWSDKWIQWARMVFGPSRPDL</sequence>
<gene>
    <name evidence="1" type="ORF">OGAPHI_006139</name>
</gene>
<dbReference type="Proteomes" id="UP000769157">
    <property type="component" value="Unassembled WGS sequence"/>
</dbReference>
<dbReference type="AlphaFoldDB" id="A0A9P8NYQ6"/>
<proteinExistence type="predicted"/>
<protein>
    <submittedName>
        <fullName evidence="1">Uncharacterized protein</fullName>
    </submittedName>
</protein>
<dbReference type="RefSeq" id="XP_046059064.1">
    <property type="nucleotide sequence ID" value="XM_046207397.1"/>
</dbReference>
<organism evidence="1 2">
    <name type="scientific">Ogataea philodendri</name>
    <dbReference type="NCBI Taxonomy" id="1378263"/>
    <lineage>
        <taxon>Eukaryota</taxon>
        <taxon>Fungi</taxon>
        <taxon>Dikarya</taxon>
        <taxon>Ascomycota</taxon>
        <taxon>Saccharomycotina</taxon>
        <taxon>Pichiomycetes</taxon>
        <taxon>Pichiales</taxon>
        <taxon>Pichiaceae</taxon>
        <taxon>Ogataea</taxon>
    </lineage>
</organism>
<comment type="caution">
    <text evidence="1">The sequence shown here is derived from an EMBL/GenBank/DDBJ whole genome shotgun (WGS) entry which is preliminary data.</text>
</comment>
<dbReference type="GeneID" id="70238103"/>
<evidence type="ECO:0000313" key="1">
    <source>
        <dbReference type="EMBL" id="KAH3661960.1"/>
    </source>
</evidence>
<evidence type="ECO:0000313" key="2">
    <source>
        <dbReference type="Proteomes" id="UP000769157"/>
    </source>
</evidence>